<gene>
    <name evidence="1" type="ORF">PoB_000847500</name>
</gene>
<organism evidence="1 2">
    <name type="scientific">Plakobranchus ocellatus</name>
    <dbReference type="NCBI Taxonomy" id="259542"/>
    <lineage>
        <taxon>Eukaryota</taxon>
        <taxon>Metazoa</taxon>
        <taxon>Spiralia</taxon>
        <taxon>Lophotrochozoa</taxon>
        <taxon>Mollusca</taxon>
        <taxon>Gastropoda</taxon>
        <taxon>Heterobranchia</taxon>
        <taxon>Euthyneura</taxon>
        <taxon>Panpulmonata</taxon>
        <taxon>Sacoglossa</taxon>
        <taxon>Placobranchoidea</taxon>
        <taxon>Plakobranchidae</taxon>
        <taxon>Plakobranchus</taxon>
    </lineage>
</organism>
<evidence type="ECO:0000313" key="2">
    <source>
        <dbReference type="Proteomes" id="UP000735302"/>
    </source>
</evidence>
<keyword evidence="2" id="KW-1185">Reference proteome</keyword>
<reference evidence="1 2" key="1">
    <citation type="journal article" date="2021" name="Elife">
        <title>Chloroplast acquisition without the gene transfer in kleptoplastic sea slugs, Plakobranchus ocellatus.</title>
        <authorList>
            <person name="Maeda T."/>
            <person name="Takahashi S."/>
            <person name="Yoshida T."/>
            <person name="Shimamura S."/>
            <person name="Takaki Y."/>
            <person name="Nagai Y."/>
            <person name="Toyoda A."/>
            <person name="Suzuki Y."/>
            <person name="Arimoto A."/>
            <person name="Ishii H."/>
            <person name="Satoh N."/>
            <person name="Nishiyama T."/>
            <person name="Hasebe M."/>
            <person name="Maruyama T."/>
            <person name="Minagawa J."/>
            <person name="Obokata J."/>
            <person name="Shigenobu S."/>
        </authorList>
    </citation>
    <scope>NUCLEOTIDE SEQUENCE [LARGE SCALE GENOMIC DNA]</scope>
</reference>
<proteinExistence type="predicted"/>
<sequence length="70" mass="7367">MYTVSILLIAFRSQEAAFSVLALPLVHLLGVQVGASRAVPRALIPGLLRRRGGNGVSVGKKKQGTPRCAV</sequence>
<dbReference type="AlphaFoldDB" id="A0AAV3YHH8"/>
<protein>
    <recommendedName>
        <fullName evidence="3">Secreted protein</fullName>
    </recommendedName>
</protein>
<accession>A0AAV3YHH8</accession>
<name>A0AAV3YHH8_9GAST</name>
<evidence type="ECO:0000313" key="1">
    <source>
        <dbReference type="EMBL" id="GFN81969.1"/>
    </source>
</evidence>
<evidence type="ECO:0008006" key="3">
    <source>
        <dbReference type="Google" id="ProtNLM"/>
    </source>
</evidence>
<comment type="caution">
    <text evidence="1">The sequence shown here is derived from an EMBL/GenBank/DDBJ whole genome shotgun (WGS) entry which is preliminary data.</text>
</comment>
<dbReference type="Proteomes" id="UP000735302">
    <property type="component" value="Unassembled WGS sequence"/>
</dbReference>
<dbReference type="EMBL" id="BLXT01000975">
    <property type="protein sequence ID" value="GFN81969.1"/>
    <property type="molecule type" value="Genomic_DNA"/>
</dbReference>